<dbReference type="Pfam" id="PF06580">
    <property type="entry name" value="His_kinase"/>
    <property type="match status" value="1"/>
</dbReference>
<dbReference type="PRINTS" id="PR00344">
    <property type="entry name" value="BCTRLSENSOR"/>
</dbReference>
<evidence type="ECO:0000256" key="7">
    <source>
        <dbReference type="ARBA" id="ARBA00023012"/>
    </source>
</evidence>
<dbReference type="SUPFAM" id="SSF55874">
    <property type="entry name" value="ATPase domain of HSP90 chaperone/DNA topoisomerase II/histidine kinase"/>
    <property type="match status" value="1"/>
</dbReference>
<dbReference type="InterPro" id="IPR004358">
    <property type="entry name" value="Sig_transdc_His_kin-like_C"/>
</dbReference>
<dbReference type="PANTHER" id="PTHR34220:SF7">
    <property type="entry name" value="SENSOR HISTIDINE KINASE YPDA"/>
    <property type="match status" value="1"/>
</dbReference>
<comment type="subcellular location">
    <subcellularLocation>
        <location evidence="2">Membrane</location>
    </subcellularLocation>
</comment>
<reference evidence="10 11" key="1">
    <citation type="journal article" date="2021" name="ISME Commun">
        <title>Automated analysis of genomic sequences facilitates high-throughput and comprehensive description of bacteria.</title>
        <authorList>
            <person name="Hitch T.C.A."/>
        </authorList>
    </citation>
    <scope>NUCLEOTIDE SEQUENCE [LARGE SCALE GENOMIC DNA]</scope>
    <source>
        <strain evidence="10 11">Sanger_03</strain>
    </source>
</reference>
<dbReference type="PROSITE" id="PS50885">
    <property type="entry name" value="HAMP"/>
    <property type="match status" value="1"/>
</dbReference>
<gene>
    <name evidence="10" type="ORF">OCV99_06985</name>
</gene>
<evidence type="ECO:0000259" key="9">
    <source>
        <dbReference type="PROSITE" id="PS50885"/>
    </source>
</evidence>
<keyword evidence="8" id="KW-0472">Membrane</keyword>
<dbReference type="EC" id="2.7.13.3" evidence="3"/>
<protein>
    <recommendedName>
        <fullName evidence="3">histidine kinase</fullName>
        <ecNumber evidence="3">2.7.13.3</ecNumber>
    </recommendedName>
</protein>
<proteinExistence type="predicted"/>
<keyword evidence="5" id="KW-0808">Transferase</keyword>
<dbReference type="Gene3D" id="6.10.340.10">
    <property type="match status" value="1"/>
</dbReference>
<dbReference type="Proteomes" id="UP001652431">
    <property type="component" value="Unassembled WGS sequence"/>
</dbReference>
<dbReference type="EMBL" id="JAOQJU010000005">
    <property type="protein sequence ID" value="MCU6686304.1"/>
    <property type="molecule type" value="Genomic_DNA"/>
</dbReference>
<dbReference type="InterPro" id="IPR036890">
    <property type="entry name" value="HATPase_C_sf"/>
</dbReference>
<accession>A0ABT2RLL1</accession>
<keyword evidence="8" id="KW-1133">Transmembrane helix</keyword>
<dbReference type="InterPro" id="IPR010559">
    <property type="entry name" value="Sig_transdc_His_kin_internal"/>
</dbReference>
<dbReference type="CDD" id="cd06225">
    <property type="entry name" value="HAMP"/>
    <property type="match status" value="1"/>
</dbReference>
<dbReference type="GO" id="GO:0016301">
    <property type="term" value="F:kinase activity"/>
    <property type="evidence" value="ECO:0007669"/>
    <property type="project" value="UniProtKB-KW"/>
</dbReference>
<keyword evidence="7" id="KW-0902">Two-component regulatory system</keyword>
<name>A0ABT2RLL1_9FIRM</name>
<dbReference type="InterPro" id="IPR050640">
    <property type="entry name" value="Bact_2-comp_sensor_kinase"/>
</dbReference>
<organism evidence="10 11">
    <name type="scientific">Dorea acetigenes</name>
    <dbReference type="NCBI Taxonomy" id="2981787"/>
    <lineage>
        <taxon>Bacteria</taxon>
        <taxon>Bacillati</taxon>
        <taxon>Bacillota</taxon>
        <taxon>Clostridia</taxon>
        <taxon>Lachnospirales</taxon>
        <taxon>Lachnospiraceae</taxon>
        <taxon>Dorea</taxon>
    </lineage>
</organism>
<keyword evidence="4" id="KW-0597">Phosphoprotein</keyword>
<keyword evidence="8" id="KW-0812">Transmembrane</keyword>
<comment type="catalytic activity">
    <reaction evidence="1">
        <text>ATP + protein L-histidine = ADP + protein N-phospho-L-histidine.</text>
        <dbReference type="EC" id="2.7.13.3"/>
    </reaction>
</comment>
<dbReference type="InterPro" id="IPR003660">
    <property type="entry name" value="HAMP_dom"/>
</dbReference>
<keyword evidence="6 10" id="KW-0418">Kinase</keyword>
<sequence>MKLRFKILFMCLGCTLIALLLQTWLFQETSSSLIYGQAKEESENSLQNMQNEIYDFAKKMESNLIEVYTEEELIERLSDNPGIETLRSEFYRKAYDIGTSEFETGDNVVALYLYTMDHEIVSTYRRAVTPKHNYQIDIYDDIEGENARIVMDYVESDDSAMLISSYYNPYREKDILRFVLKLYYNSDRNDKVGYIVCDIDTKTITTIMEKYRTDSTVFMWLQPEGDRPALSLGSLSEGEQKYYDETTRKIEKGETVTASDRLKQELFQVKQNKYNLTAYSMMPRNLLEQNQRNLTANLILIAACMIIMATILTLLISRNITRPLDILMGTIQKIKNGNTQLRAEISNKDETGELGKNFNEMLDQMEELKEKEYQAKQLLTQAEYKALQAQINPHFLYNTLDTMSSIAEIKNCPEVSMLSQSLSNLFRYSLNMKEPFSTVAKEIMHLKNYTQVMSIRMHDNIHYIFDVDEQSRRALIPRISLQPLVENAINHGLRNKRGDKEIRIEIKVKADKLHICVADNGVGMEVTEINASLRKNEIGPVEQGTSIGLHNINARLKILYGKQYGIYIESKIGEGTRVHMTLPRNTEERDHV</sequence>
<evidence type="ECO:0000256" key="1">
    <source>
        <dbReference type="ARBA" id="ARBA00000085"/>
    </source>
</evidence>
<dbReference type="InterPro" id="IPR003594">
    <property type="entry name" value="HATPase_dom"/>
</dbReference>
<dbReference type="SMART" id="SM00387">
    <property type="entry name" value="HATPase_c"/>
    <property type="match status" value="1"/>
</dbReference>
<dbReference type="Pfam" id="PF02518">
    <property type="entry name" value="HATPase_c"/>
    <property type="match status" value="1"/>
</dbReference>
<evidence type="ECO:0000256" key="5">
    <source>
        <dbReference type="ARBA" id="ARBA00022679"/>
    </source>
</evidence>
<evidence type="ECO:0000256" key="6">
    <source>
        <dbReference type="ARBA" id="ARBA00022777"/>
    </source>
</evidence>
<dbReference type="Gene3D" id="3.30.565.10">
    <property type="entry name" value="Histidine kinase-like ATPase, C-terminal domain"/>
    <property type="match status" value="1"/>
</dbReference>
<evidence type="ECO:0000256" key="3">
    <source>
        <dbReference type="ARBA" id="ARBA00012438"/>
    </source>
</evidence>
<dbReference type="PANTHER" id="PTHR34220">
    <property type="entry name" value="SENSOR HISTIDINE KINASE YPDA"/>
    <property type="match status" value="1"/>
</dbReference>
<keyword evidence="11" id="KW-1185">Reference proteome</keyword>
<evidence type="ECO:0000256" key="8">
    <source>
        <dbReference type="SAM" id="Phobius"/>
    </source>
</evidence>
<dbReference type="SMART" id="SM00304">
    <property type="entry name" value="HAMP"/>
    <property type="match status" value="1"/>
</dbReference>
<evidence type="ECO:0000313" key="11">
    <source>
        <dbReference type="Proteomes" id="UP001652431"/>
    </source>
</evidence>
<dbReference type="SUPFAM" id="SSF158472">
    <property type="entry name" value="HAMP domain-like"/>
    <property type="match status" value="1"/>
</dbReference>
<feature type="domain" description="HAMP" evidence="9">
    <location>
        <begin position="318"/>
        <end position="370"/>
    </location>
</feature>
<evidence type="ECO:0000256" key="2">
    <source>
        <dbReference type="ARBA" id="ARBA00004370"/>
    </source>
</evidence>
<evidence type="ECO:0000256" key="4">
    <source>
        <dbReference type="ARBA" id="ARBA00022553"/>
    </source>
</evidence>
<dbReference type="RefSeq" id="WP_227192788.1">
    <property type="nucleotide sequence ID" value="NZ_JAOQJU010000005.1"/>
</dbReference>
<feature type="transmembrane region" description="Helical" evidence="8">
    <location>
        <begin position="294"/>
        <end position="316"/>
    </location>
</feature>
<dbReference type="Pfam" id="PF00672">
    <property type="entry name" value="HAMP"/>
    <property type="match status" value="1"/>
</dbReference>
<comment type="caution">
    <text evidence="10">The sequence shown here is derived from an EMBL/GenBank/DDBJ whole genome shotgun (WGS) entry which is preliminary data.</text>
</comment>
<evidence type="ECO:0000313" key="10">
    <source>
        <dbReference type="EMBL" id="MCU6686304.1"/>
    </source>
</evidence>